<protein>
    <recommendedName>
        <fullName evidence="4">Secreted protein</fullName>
    </recommendedName>
</protein>
<dbReference type="PROSITE" id="PS51257">
    <property type="entry name" value="PROKAR_LIPOPROTEIN"/>
    <property type="match status" value="1"/>
</dbReference>
<comment type="caution">
    <text evidence="2">The sequence shown here is derived from an EMBL/GenBank/DDBJ whole genome shotgun (WGS) entry which is preliminary data.</text>
</comment>
<dbReference type="Proteomes" id="UP000075635">
    <property type="component" value="Unassembled WGS sequence"/>
</dbReference>
<reference evidence="2 3" key="1">
    <citation type="submission" date="2014-02" db="EMBL/GenBank/DDBJ databases">
        <title>The small core and large imbalanced accessory genome model reveals a collaborative survival strategy of Sorangium cellulosum strains in nature.</title>
        <authorList>
            <person name="Han K."/>
            <person name="Peng R."/>
            <person name="Blom J."/>
            <person name="Li Y.-Z."/>
        </authorList>
    </citation>
    <scope>NUCLEOTIDE SEQUENCE [LARGE SCALE GENOMIC DNA]</scope>
    <source>
        <strain evidence="2 3">So0011-07</strain>
    </source>
</reference>
<dbReference type="EMBL" id="JEMB01002168">
    <property type="protein sequence ID" value="KYF82994.1"/>
    <property type="molecule type" value="Genomic_DNA"/>
</dbReference>
<feature type="chain" id="PRO_5007568352" description="Secreted protein" evidence="1">
    <location>
        <begin position="24"/>
        <end position="175"/>
    </location>
</feature>
<keyword evidence="1" id="KW-0732">Signal</keyword>
<feature type="signal peptide" evidence="1">
    <location>
        <begin position="1"/>
        <end position="23"/>
    </location>
</feature>
<evidence type="ECO:0000313" key="2">
    <source>
        <dbReference type="EMBL" id="KYF82994.1"/>
    </source>
</evidence>
<name>A0A150RRX7_SORCE</name>
<organism evidence="2 3">
    <name type="scientific">Sorangium cellulosum</name>
    <name type="common">Polyangium cellulosum</name>
    <dbReference type="NCBI Taxonomy" id="56"/>
    <lineage>
        <taxon>Bacteria</taxon>
        <taxon>Pseudomonadati</taxon>
        <taxon>Myxococcota</taxon>
        <taxon>Polyangia</taxon>
        <taxon>Polyangiales</taxon>
        <taxon>Polyangiaceae</taxon>
        <taxon>Sorangium</taxon>
    </lineage>
</organism>
<evidence type="ECO:0000256" key="1">
    <source>
        <dbReference type="SAM" id="SignalP"/>
    </source>
</evidence>
<accession>A0A150RRX7</accession>
<evidence type="ECO:0000313" key="3">
    <source>
        <dbReference type="Proteomes" id="UP000075635"/>
    </source>
</evidence>
<evidence type="ECO:0008006" key="4">
    <source>
        <dbReference type="Google" id="ProtNLM"/>
    </source>
</evidence>
<gene>
    <name evidence="2" type="ORF">BE17_04355</name>
</gene>
<sequence>MRNILALCLFTAALAAACGSATTDPDPSGSGGSTATTTVTSSATGTSCAPGATMSCTCHAISGPGIATCLEDGSGYGPCMDQDGSECSCPVGRGDGCCQGDGLCCSCVRGCDPGADHVQNPETDALIACVCAAGVCADECATECAGGGITADCEPCVQQAGMDACKTQYEACGGT</sequence>
<proteinExistence type="predicted"/>
<dbReference type="AlphaFoldDB" id="A0A150RRX7"/>